<keyword evidence="11" id="KW-1185">Reference proteome</keyword>
<feature type="domain" description="Cation efflux protein transmembrane" evidence="8">
    <location>
        <begin position="21"/>
        <end position="212"/>
    </location>
</feature>
<reference evidence="10 11" key="1">
    <citation type="submission" date="2020-05" db="EMBL/GenBank/DDBJ databases">
        <title>Draft genome of xy-202 and genomic insight in genome of the genus Peptostreptococcus.</title>
        <authorList>
            <person name="Zhang Z."/>
        </authorList>
    </citation>
    <scope>NUCLEOTIDE SEQUENCE [LARGE SCALE GENOMIC DNA]</scope>
    <source>
        <strain evidence="10 11">DSM 27025</strain>
    </source>
</reference>
<organism evidence="10 11">
    <name type="scientific">Peptostreptococcus canis</name>
    <dbReference type="NCBI Taxonomy" id="1159213"/>
    <lineage>
        <taxon>Bacteria</taxon>
        <taxon>Bacillati</taxon>
        <taxon>Bacillota</taxon>
        <taxon>Clostridia</taxon>
        <taxon>Peptostreptococcales</taxon>
        <taxon>Peptostreptococcaceae</taxon>
        <taxon>Peptostreptococcus</taxon>
    </lineage>
</organism>
<evidence type="ECO:0000256" key="5">
    <source>
        <dbReference type="ARBA" id="ARBA00022989"/>
    </source>
</evidence>
<keyword evidence="4 7" id="KW-0812">Transmembrane</keyword>
<keyword evidence="6 7" id="KW-0472">Membrane</keyword>
<comment type="subcellular location">
    <subcellularLocation>
        <location evidence="1">Membrane</location>
        <topology evidence="1">Multi-pass membrane protein</topology>
    </subcellularLocation>
</comment>
<evidence type="ECO:0000313" key="11">
    <source>
        <dbReference type="Proteomes" id="UP000713904"/>
    </source>
</evidence>
<dbReference type="InterPro" id="IPR027469">
    <property type="entry name" value="Cation_efflux_TMD_sf"/>
</dbReference>
<dbReference type="PANTHER" id="PTHR43840:SF15">
    <property type="entry name" value="MITOCHONDRIAL METAL TRANSPORTER 1-RELATED"/>
    <property type="match status" value="1"/>
</dbReference>
<dbReference type="NCBIfam" id="TIGR01297">
    <property type="entry name" value="CDF"/>
    <property type="match status" value="1"/>
</dbReference>
<dbReference type="Gene3D" id="1.20.1510.10">
    <property type="entry name" value="Cation efflux protein transmembrane domain"/>
    <property type="match status" value="1"/>
</dbReference>
<feature type="transmembrane region" description="Helical" evidence="7">
    <location>
        <begin position="49"/>
        <end position="66"/>
    </location>
</feature>
<comment type="caution">
    <text evidence="10">The sequence shown here is derived from an EMBL/GenBank/DDBJ whole genome shotgun (WGS) entry which is preliminary data.</text>
</comment>
<dbReference type="InterPro" id="IPR050291">
    <property type="entry name" value="CDF_Transporter"/>
</dbReference>
<dbReference type="Gene3D" id="3.30.70.1350">
    <property type="entry name" value="Cation efflux protein, cytoplasmic domain"/>
    <property type="match status" value="1"/>
</dbReference>
<dbReference type="PANTHER" id="PTHR43840">
    <property type="entry name" value="MITOCHONDRIAL METAL TRANSPORTER 1-RELATED"/>
    <property type="match status" value="1"/>
</dbReference>
<dbReference type="Pfam" id="PF01545">
    <property type="entry name" value="Cation_efflux"/>
    <property type="match status" value="1"/>
</dbReference>
<dbReference type="InterPro" id="IPR036837">
    <property type="entry name" value="Cation_efflux_CTD_sf"/>
</dbReference>
<feature type="transmembrane region" description="Helical" evidence="7">
    <location>
        <begin position="165"/>
        <end position="184"/>
    </location>
</feature>
<evidence type="ECO:0000256" key="4">
    <source>
        <dbReference type="ARBA" id="ARBA00022692"/>
    </source>
</evidence>
<evidence type="ECO:0000259" key="8">
    <source>
        <dbReference type="Pfam" id="PF01545"/>
    </source>
</evidence>
<dbReference type="SUPFAM" id="SSF160240">
    <property type="entry name" value="Cation efflux protein cytoplasmic domain-like"/>
    <property type="match status" value="1"/>
</dbReference>
<evidence type="ECO:0000259" key="9">
    <source>
        <dbReference type="Pfam" id="PF16916"/>
    </source>
</evidence>
<keyword evidence="3" id="KW-0813">Transport</keyword>
<dbReference type="EMBL" id="JABGBW010000001">
    <property type="protein sequence ID" value="MBC2575345.1"/>
    <property type="molecule type" value="Genomic_DNA"/>
</dbReference>
<name>A0ABR6TIW6_9FIRM</name>
<feature type="transmembrane region" description="Helical" evidence="7">
    <location>
        <begin position="123"/>
        <end position="144"/>
    </location>
</feature>
<gene>
    <name evidence="10" type="ORF">HLB29_01430</name>
</gene>
<dbReference type="InterPro" id="IPR002524">
    <property type="entry name" value="Cation_efflux"/>
</dbReference>
<feature type="transmembrane region" description="Helical" evidence="7">
    <location>
        <begin position="190"/>
        <end position="208"/>
    </location>
</feature>
<dbReference type="SUPFAM" id="SSF161111">
    <property type="entry name" value="Cation efflux protein transmembrane domain-like"/>
    <property type="match status" value="1"/>
</dbReference>
<protein>
    <submittedName>
        <fullName evidence="10">Cation transporter</fullName>
    </submittedName>
</protein>
<keyword evidence="5 7" id="KW-1133">Transmembrane helix</keyword>
<dbReference type="InterPro" id="IPR027470">
    <property type="entry name" value="Cation_efflux_CTD"/>
</dbReference>
<proteinExistence type="inferred from homology"/>
<evidence type="ECO:0000256" key="2">
    <source>
        <dbReference type="ARBA" id="ARBA00008114"/>
    </source>
</evidence>
<comment type="similarity">
    <text evidence="2">Belongs to the cation diffusion facilitator (CDF) transporter (TC 2.A.4) family.</text>
</comment>
<accession>A0ABR6TIW6</accession>
<dbReference type="InterPro" id="IPR058533">
    <property type="entry name" value="Cation_efflux_TM"/>
</dbReference>
<evidence type="ECO:0000256" key="6">
    <source>
        <dbReference type="ARBA" id="ARBA00023136"/>
    </source>
</evidence>
<evidence type="ECO:0000256" key="3">
    <source>
        <dbReference type="ARBA" id="ARBA00022448"/>
    </source>
</evidence>
<feature type="transmembrane region" description="Helical" evidence="7">
    <location>
        <begin position="21"/>
        <end position="43"/>
    </location>
</feature>
<feature type="transmembrane region" description="Helical" evidence="7">
    <location>
        <begin position="87"/>
        <end position="108"/>
    </location>
</feature>
<dbReference type="Pfam" id="PF16916">
    <property type="entry name" value="ZT_dimer"/>
    <property type="match status" value="1"/>
</dbReference>
<evidence type="ECO:0000256" key="7">
    <source>
        <dbReference type="SAM" id="Phobius"/>
    </source>
</evidence>
<sequence>MNNLTAKEVLENKIINKVSSVGIFGNIFLTAFKLMAGIFANSGAMISDAMHSLSDVFATLIAFIGVKLSKKEPDKEHPYGHDRFESVASIILALILLGTGVAIGYTGLDKIINYKTAIIEKPGIMALIAAIVSILIKESMFWYTRYYAKKINSQAFLADAWHHRSDALSSVGALIGIGLARLGYPIFDPIASIIICALIIKVGYDIFIDGFGKMMDKSCSDEIEEKIRVITLKQDGILGIDVLRTREFGAKMFVDIEITVDGDLSLRNAHRISEILHDRIEKEFPDCKHCMVHVNPDKK</sequence>
<dbReference type="Proteomes" id="UP000713904">
    <property type="component" value="Unassembled WGS sequence"/>
</dbReference>
<evidence type="ECO:0000313" key="10">
    <source>
        <dbReference type="EMBL" id="MBC2575345.1"/>
    </source>
</evidence>
<dbReference type="RefSeq" id="WP_185623377.1">
    <property type="nucleotide sequence ID" value="NZ_JABGBW010000001.1"/>
</dbReference>
<feature type="domain" description="Cation efflux protein cytoplasmic" evidence="9">
    <location>
        <begin position="220"/>
        <end position="296"/>
    </location>
</feature>
<evidence type="ECO:0000256" key="1">
    <source>
        <dbReference type="ARBA" id="ARBA00004141"/>
    </source>
</evidence>